<dbReference type="EMBL" id="LCBS01000053">
    <property type="protein sequence ID" value="KKS14159.1"/>
    <property type="molecule type" value="Genomic_DNA"/>
</dbReference>
<comment type="caution">
    <text evidence="2">The sequence shown here is derived from an EMBL/GenBank/DDBJ whole genome shotgun (WGS) entry which is preliminary data.</text>
</comment>
<organism evidence="2 3">
    <name type="scientific">candidate division WWE3 bacterium GW2011_GWB1_41_6</name>
    <dbReference type="NCBI Taxonomy" id="1619112"/>
    <lineage>
        <taxon>Bacteria</taxon>
        <taxon>Katanobacteria</taxon>
    </lineage>
</organism>
<evidence type="ECO:0000256" key="1">
    <source>
        <dbReference type="SAM" id="SignalP"/>
    </source>
</evidence>
<dbReference type="AlphaFoldDB" id="A0A0G0WN17"/>
<reference evidence="2 3" key="1">
    <citation type="journal article" date="2015" name="Nature">
        <title>rRNA introns, odd ribosomes, and small enigmatic genomes across a large radiation of phyla.</title>
        <authorList>
            <person name="Brown C.T."/>
            <person name="Hug L.A."/>
            <person name="Thomas B.C."/>
            <person name="Sharon I."/>
            <person name="Castelle C.J."/>
            <person name="Singh A."/>
            <person name="Wilkins M.J."/>
            <person name="Williams K.H."/>
            <person name="Banfield J.F."/>
        </authorList>
    </citation>
    <scope>NUCLEOTIDE SEQUENCE [LARGE SCALE GENOMIC DNA]</scope>
</reference>
<feature type="chain" id="PRO_5002535066" evidence="1">
    <location>
        <begin position="35"/>
        <end position="343"/>
    </location>
</feature>
<proteinExistence type="predicted"/>
<evidence type="ECO:0000313" key="2">
    <source>
        <dbReference type="EMBL" id="KKS14159.1"/>
    </source>
</evidence>
<accession>A0A0G0WN17</accession>
<protein>
    <submittedName>
        <fullName evidence="2">Dynamin domain protein</fullName>
    </submittedName>
</protein>
<evidence type="ECO:0000313" key="3">
    <source>
        <dbReference type="Proteomes" id="UP000034163"/>
    </source>
</evidence>
<feature type="signal peptide" evidence="1">
    <location>
        <begin position="1"/>
        <end position="34"/>
    </location>
</feature>
<name>A0A0G0WN17_UNCKA</name>
<keyword evidence="1" id="KW-0732">Signal</keyword>
<gene>
    <name evidence="2" type="ORF">UU72_C0053G0008</name>
</gene>
<sequence length="343" mass="34492">MKKSKGKGCCKINRVVISLSILVMLIALALSASAMTLTLQTTTWSLNTLVNISLDAVGTESIGENVTNVAIFASSSSTANSSTSKLINLTNASDKNFMDMASANFTFGSNIVLEDANNYIITAVVTGNGGADAKALAGTTATIDRTAPTAPTSLQPTDNADNSSTDDMAFTIAVNGANTTGCVLYFSGSNPGSSAYTMTHSGDACTLTISDIAEASYSWYATATDGTNTSANSGINKFTISQLGSDVGKRAFIIGGGASGGDVTKEEVGVALGIMQAEDAGAKAGTAFKKEFTDKKELAKTGIGVGTGAVVGMAIGTFVLPGIGTIAGLPVGAFVGGFLGALA</sequence>
<dbReference type="Proteomes" id="UP000034163">
    <property type="component" value="Unassembled WGS sequence"/>
</dbReference>